<evidence type="ECO:0000256" key="5">
    <source>
        <dbReference type="ARBA" id="ARBA00022989"/>
    </source>
</evidence>
<evidence type="ECO:0000256" key="3">
    <source>
        <dbReference type="ARBA" id="ARBA00022475"/>
    </source>
</evidence>
<feature type="transmembrane region" description="Helical" evidence="7">
    <location>
        <begin position="174"/>
        <end position="194"/>
    </location>
</feature>
<evidence type="ECO:0000313" key="10">
    <source>
        <dbReference type="Proteomes" id="UP000291151"/>
    </source>
</evidence>
<proteinExistence type="inferred from homology"/>
<accession>A0A4P6UUG8</accession>
<dbReference type="InterPro" id="IPR037185">
    <property type="entry name" value="EmrE-like"/>
</dbReference>
<comment type="subcellular location">
    <subcellularLocation>
        <location evidence="1">Cell membrane</location>
        <topology evidence="1">Multi-pass membrane protein</topology>
    </subcellularLocation>
</comment>
<dbReference type="Pfam" id="PF00892">
    <property type="entry name" value="EamA"/>
    <property type="match status" value="2"/>
</dbReference>
<dbReference type="EMBL" id="CP036528">
    <property type="protein sequence ID" value="QBK27009.1"/>
    <property type="molecule type" value="Genomic_DNA"/>
</dbReference>
<feature type="transmembrane region" description="Helical" evidence="7">
    <location>
        <begin position="146"/>
        <end position="162"/>
    </location>
</feature>
<evidence type="ECO:0000313" key="9">
    <source>
        <dbReference type="EMBL" id="QBK27009.1"/>
    </source>
</evidence>
<sequence length="297" mass="33342">MGKYIGEIMLFTTAIIWGSGFAFSAISLNYFTPYQILAVRFTIGVFILSLIFYQRLKNMKKSTIKRGFILGLLLYMAFLLQTVGLQYTTPSKNAFITAINVVIVPFIAFFMDKRKIDRFELSGAFLAIIGIAFLSLELSISEINLGDLLTLGCAFGFAYQIYYTAKYVKDEDPILLTVAQMGAAALFSWLFLFFKGEVEFALEWKGTLSVLYLGLFSTTLAYCFQTMAQKYTNETKTAIILSTEALWGMVFSIIILSEVLTGRMIVGAFLILTAIILAETKLDFLKGKSVKNIREIK</sequence>
<dbReference type="SUPFAM" id="SSF103481">
    <property type="entry name" value="Multidrug resistance efflux transporter EmrE"/>
    <property type="match status" value="2"/>
</dbReference>
<keyword evidence="5 7" id="KW-1133">Transmembrane helix</keyword>
<feature type="domain" description="EamA" evidence="8">
    <location>
        <begin position="145"/>
        <end position="277"/>
    </location>
</feature>
<dbReference type="PANTHER" id="PTHR42920:SF5">
    <property type="entry name" value="EAMA DOMAIN-CONTAINING PROTEIN"/>
    <property type="match status" value="1"/>
</dbReference>
<evidence type="ECO:0000256" key="2">
    <source>
        <dbReference type="ARBA" id="ARBA00007362"/>
    </source>
</evidence>
<feature type="transmembrane region" description="Helical" evidence="7">
    <location>
        <begin position="237"/>
        <end position="256"/>
    </location>
</feature>
<feature type="transmembrane region" description="Helical" evidence="7">
    <location>
        <begin position="206"/>
        <end position="225"/>
    </location>
</feature>
<feature type="transmembrane region" description="Helical" evidence="7">
    <location>
        <begin position="68"/>
        <end position="88"/>
    </location>
</feature>
<feature type="transmembrane region" description="Helical" evidence="7">
    <location>
        <begin position="123"/>
        <end position="140"/>
    </location>
</feature>
<evidence type="ECO:0000256" key="7">
    <source>
        <dbReference type="SAM" id="Phobius"/>
    </source>
</evidence>
<evidence type="ECO:0000256" key="6">
    <source>
        <dbReference type="ARBA" id="ARBA00023136"/>
    </source>
</evidence>
<dbReference type="PANTHER" id="PTHR42920">
    <property type="entry name" value="OS03G0707200 PROTEIN-RELATED"/>
    <property type="match status" value="1"/>
</dbReference>
<evidence type="ECO:0000259" key="8">
    <source>
        <dbReference type="Pfam" id="PF00892"/>
    </source>
</evidence>
<feature type="transmembrane region" description="Helical" evidence="7">
    <location>
        <begin position="9"/>
        <end position="31"/>
    </location>
</feature>
<keyword evidence="10" id="KW-1185">Reference proteome</keyword>
<gene>
    <name evidence="9" type="ORF">DKZ56_14995</name>
</gene>
<keyword evidence="4 7" id="KW-0812">Transmembrane</keyword>
<reference evidence="9 10" key="1">
    <citation type="submission" date="2019-02" db="EMBL/GenBank/DDBJ databases">
        <title>Ureibacillus thermophilus.</title>
        <authorList>
            <person name="Sunny J.S."/>
            <person name="Natarajan A."/>
            <person name="Saleena L.M."/>
        </authorList>
    </citation>
    <scope>NUCLEOTIDE SEQUENCE [LARGE SCALE GENOMIC DNA]</scope>
    <source>
        <strain evidence="9 10">LM102</strain>
    </source>
</reference>
<feature type="domain" description="EamA" evidence="8">
    <location>
        <begin position="5"/>
        <end position="135"/>
    </location>
</feature>
<feature type="transmembrane region" description="Helical" evidence="7">
    <location>
        <begin position="37"/>
        <end position="56"/>
    </location>
</feature>
<dbReference type="InterPro" id="IPR051258">
    <property type="entry name" value="Diverse_Substrate_Transporter"/>
</dbReference>
<dbReference type="InterPro" id="IPR000620">
    <property type="entry name" value="EamA_dom"/>
</dbReference>
<organism evidence="9 10">
    <name type="scientific">Ureibacillus thermophilus</name>
    <dbReference type="NCBI Taxonomy" id="367743"/>
    <lineage>
        <taxon>Bacteria</taxon>
        <taxon>Bacillati</taxon>
        <taxon>Bacillota</taxon>
        <taxon>Bacilli</taxon>
        <taxon>Bacillales</taxon>
        <taxon>Caryophanaceae</taxon>
        <taxon>Ureibacillus</taxon>
    </lineage>
</organism>
<dbReference type="AlphaFoldDB" id="A0A4P6UUG8"/>
<evidence type="ECO:0000256" key="4">
    <source>
        <dbReference type="ARBA" id="ARBA00022692"/>
    </source>
</evidence>
<dbReference type="RefSeq" id="WP_208650683.1">
    <property type="nucleotide sequence ID" value="NZ_CP036528.1"/>
</dbReference>
<evidence type="ECO:0000256" key="1">
    <source>
        <dbReference type="ARBA" id="ARBA00004651"/>
    </source>
</evidence>
<keyword evidence="3" id="KW-1003">Cell membrane</keyword>
<dbReference type="Proteomes" id="UP000291151">
    <property type="component" value="Chromosome"/>
</dbReference>
<dbReference type="KEGG" id="uth:DKZ56_14995"/>
<comment type="similarity">
    <text evidence="2">Belongs to the EamA transporter family.</text>
</comment>
<protein>
    <submittedName>
        <fullName evidence="9">DMT family transporter</fullName>
    </submittedName>
</protein>
<feature type="transmembrane region" description="Helical" evidence="7">
    <location>
        <begin position="94"/>
        <end position="111"/>
    </location>
</feature>
<dbReference type="GO" id="GO:0005886">
    <property type="term" value="C:plasma membrane"/>
    <property type="evidence" value="ECO:0007669"/>
    <property type="project" value="UniProtKB-SubCell"/>
</dbReference>
<feature type="transmembrane region" description="Helical" evidence="7">
    <location>
        <begin position="262"/>
        <end position="278"/>
    </location>
</feature>
<name>A0A4P6UUG8_9BACL</name>
<keyword evidence="6 7" id="KW-0472">Membrane</keyword>